<dbReference type="Proteomes" id="UP000022645">
    <property type="component" value="Unassembled WGS sequence"/>
</dbReference>
<proteinExistence type="predicted"/>
<evidence type="ECO:0000313" key="2">
    <source>
        <dbReference type="Proteomes" id="UP000022645"/>
    </source>
</evidence>
<sequence length="56" mass="6977">MYRTCSKLWRWWISVFRIFRMSDETAKSMDAQEVAQMYKPTDLQIYRHTDDIEERI</sequence>
<dbReference type="EMBL" id="JALU01000015">
    <property type="protein sequence ID" value="EUC52708.1"/>
    <property type="molecule type" value="Genomic_DNA"/>
</dbReference>
<protein>
    <submittedName>
        <fullName evidence="1">Uncharacterized protein</fullName>
    </submittedName>
</protein>
<dbReference type="AlphaFoldDB" id="X8IRH4"/>
<gene>
    <name evidence="1" type="ORF">HMPREF0581_1437</name>
</gene>
<evidence type="ECO:0000313" key="1">
    <source>
        <dbReference type="EMBL" id="EUC52708.1"/>
    </source>
</evidence>
<name>X8IRH4_9FIRM</name>
<reference evidence="1 2" key="1">
    <citation type="submission" date="2014-01" db="EMBL/GenBank/DDBJ databases">
        <authorList>
            <person name="Durkin A.S."/>
            <person name="McCorrison J."/>
            <person name="Torralba M."/>
            <person name="Gillis M."/>
            <person name="Haft D.H."/>
            <person name="Methe B."/>
            <person name="Sutton G."/>
            <person name="Nelson K.E."/>
        </authorList>
    </citation>
    <scope>NUCLEOTIDE SEQUENCE [LARGE SCALE GENOMIC DNA]</scope>
    <source>
        <strain evidence="1 2">ATCC 33093</strain>
    </source>
</reference>
<accession>X8IRH4</accession>
<organism evidence="1 2">
    <name type="scientific">Mogibacterium timidum ATCC 33093</name>
    <dbReference type="NCBI Taxonomy" id="1401079"/>
    <lineage>
        <taxon>Bacteria</taxon>
        <taxon>Bacillati</taxon>
        <taxon>Bacillota</taxon>
        <taxon>Clostridia</taxon>
        <taxon>Peptostreptococcales</taxon>
        <taxon>Anaerovoracaceae</taxon>
        <taxon>Mogibacterium</taxon>
    </lineage>
</organism>
<comment type="caution">
    <text evidence="1">The sequence shown here is derived from an EMBL/GenBank/DDBJ whole genome shotgun (WGS) entry which is preliminary data.</text>
</comment>